<dbReference type="PANTHER" id="PTHR30591:SF1">
    <property type="entry name" value="RECBCD ENZYME SUBUNIT RECC"/>
    <property type="match status" value="1"/>
</dbReference>
<dbReference type="Pfam" id="PF21445">
    <property type="entry name" value="ADDB_N"/>
    <property type="match status" value="1"/>
</dbReference>
<dbReference type="NCBIfam" id="TIGR02773">
    <property type="entry name" value="addB_Gpos"/>
    <property type="match status" value="1"/>
</dbReference>
<proteinExistence type="inferred from homology"/>
<dbReference type="GO" id="GO:0008409">
    <property type="term" value="F:5'-3' exonuclease activity"/>
    <property type="evidence" value="ECO:0007669"/>
    <property type="project" value="UniProtKB-UniRule"/>
</dbReference>
<keyword evidence="13 14" id="KW-0234">DNA repair</keyword>
<organism evidence="16 17">
    <name type="scientific">Desulfosporosinus fructosivorans</name>
    <dbReference type="NCBI Taxonomy" id="2018669"/>
    <lineage>
        <taxon>Bacteria</taxon>
        <taxon>Bacillati</taxon>
        <taxon>Bacillota</taxon>
        <taxon>Clostridia</taxon>
        <taxon>Eubacteriales</taxon>
        <taxon>Desulfitobacteriaceae</taxon>
        <taxon>Desulfosporosinus</taxon>
    </lineage>
</organism>
<evidence type="ECO:0000313" key="16">
    <source>
        <dbReference type="EMBL" id="TGE36078.1"/>
    </source>
</evidence>
<evidence type="ECO:0000256" key="3">
    <source>
        <dbReference type="ARBA" id="ARBA00022723"/>
    </source>
</evidence>
<evidence type="ECO:0000256" key="14">
    <source>
        <dbReference type="HAMAP-Rule" id="MF_01452"/>
    </source>
</evidence>
<keyword evidence="10 14" id="KW-0408">Iron</keyword>
<feature type="binding site" evidence="14">
    <location>
        <position position="1168"/>
    </location>
    <ligand>
        <name>[4Fe-4S] cluster</name>
        <dbReference type="ChEBI" id="CHEBI:49883"/>
    </ligand>
</feature>
<dbReference type="Gene3D" id="3.40.50.300">
    <property type="entry name" value="P-loop containing nucleotide triphosphate hydrolases"/>
    <property type="match status" value="4"/>
</dbReference>
<dbReference type="Gene3D" id="6.10.140.1030">
    <property type="match status" value="1"/>
</dbReference>
<feature type="domain" description="UvrD-like helicase C-terminal" evidence="15">
    <location>
        <begin position="300"/>
        <end position="615"/>
    </location>
</feature>
<evidence type="ECO:0000256" key="1">
    <source>
        <dbReference type="ARBA" id="ARBA00022485"/>
    </source>
</evidence>
<keyword evidence="17" id="KW-1185">Reference proteome</keyword>
<dbReference type="EMBL" id="SPQQ01000009">
    <property type="protein sequence ID" value="TGE36078.1"/>
    <property type="molecule type" value="Genomic_DNA"/>
</dbReference>
<keyword evidence="5 14" id="KW-0227">DNA damage</keyword>
<feature type="binding site" evidence="14">
    <location>
        <position position="812"/>
    </location>
    <ligand>
        <name>[4Fe-4S] cluster</name>
        <dbReference type="ChEBI" id="CHEBI:49883"/>
    </ligand>
</feature>
<keyword evidence="6 14" id="KW-0378">Hydrolase</keyword>
<dbReference type="Pfam" id="PF13361">
    <property type="entry name" value="UvrD_C"/>
    <property type="match status" value="1"/>
</dbReference>
<dbReference type="Proteomes" id="UP000298460">
    <property type="component" value="Unassembled WGS sequence"/>
</dbReference>
<feature type="binding site" evidence="14">
    <location>
        <position position="1162"/>
    </location>
    <ligand>
        <name>[4Fe-4S] cluster</name>
        <dbReference type="ChEBI" id="CHEBI:49883"/>
    </ligand>
</feature>
<feature type="binding site" evidence="14">
    <location>
        <position position="1159"/>
    </location>
    <ligand>
        <name>[4Fe-4S] cluster</name>
        <dbReference type="ChEBI" id="CHEBI:49883"/>
    </ligand>
</feature>
<keyword evidence="12 14" id="KW-0238">DNA-binding</keyword>
<accession>A0A4Z0QZZ5</accession>
<comment type="caution">
    <text evidence="16">The sequence shown here is derived from an EMBL/GenBank/DDBJ whole genome shotgun (WGS) entry which is preliminary data.</text>
</comment>
<name>A0A4Z0QZZ5_9FIRM</name>
<dbReference type="InterPro" id="IPR049035">
    <property type="entry name" value="ADDB_N"/>
</dbReference>
<dbReference type="GO" id="GO:0005524">
    <property type="term" value="F:ATP binding"/>
    <property type="evidence" value="ECO:0007669"/>
    <property type="project" value="UniProtKB-UniRule"/>
</dbReference>
<evidence type="ECO:0000259" key="15">
    <source>
        <dbReference type="PROSITE" id="PS51217"/>
    </source>
</evidence>
<dbReference type="InterPro" id="IPR027417">
    <property type="entry name" value="P-loop_NTPase"/>
</dbReference>
<keyword evidence="7 14" id="KW-0347">Helicase</keyword>
<evidence type="ECO:0000256" key="5">
    <source>
        <dbReference type="ARBA" id="ARBA00022763"/>
    </source>
</evidence>
<dbReference type="RefSeq" id="WP_135550420.1">
    <property type="nucleotide sequence ID" value="NZ_SPQQ01000009.1"/>
</dbReference>
<keyword evidence="1 14" id="KW-0004">4Fe-4S</keyword>
<evidence type="ECO:0000256" key="7">
    <source>
        <dbReference type="ARBA" id="ARBA00022806"/>
    </source>
</evidence>
<comment type="similarity">
    <text evidence="14">Belongs to the helicase family. AddB/RexB type 1 subfamily.</text>
</comment>
<comment type="miscellaneous">
    <text evidence="14">Despite having conserved helicase domains, this subunit does not have helicase activity.</text>
</comment>
<keyword evidence="3 14" id="KW-0479">Metal-binding</keyword>
<comment type="cofactor">
    <cofactor evidence="14">
        <name>Mg(2+)</name>
        <dbReference type="ChEBI" id="CHEBI:18420"/>
    </cofactor>
</comment>
<keyword evidence="11 14" id="KW-0411">Iron-sulfur</keyword>
<dbReference type="HAMAP" id="MF_01452">
    <property type="entry name" value="AddB_type1"/>
    <property type="match status" value="1"/>
</dbReference>
<dbReference type="InterPro" id="IPR038726">
    <property type="entry name" value="PDDEXK_AddAB-type"/>
</dbReference>
<dbReference type="EC" id="3.1.-.-" evidence="14"/>
<dbReference type="GO" id="GO:0004386">
    <property type="term" value="F:helicase activity"/>
    <property type="evidence" value="ECO:0007669"/>
    <property type="project" value="UniProtKB-KW"/>
</dbReference>
<dbReference type="GO" id="GO:0046872">
    <property type="term" value="F:metal ion binding"/>
    <property type="evidence" value="ECO:0007669"/>
    <property type="project" value="UniProtKB-KW"/>
</dbReference>
<evidence type="ECO:0000256" key="12">
    <source>
        <dbReference type="ARBA" id="ARBA00023125"/>
    </source>
</evidence>
<evidence type="ECO:0000256" key="10">
    <source>
        <dbReference type="ARBA" id="ARBA00023004"/>
    </source>
</evidence>
<reference evidence="16 17" key="1">
    <citation type="submission" date="2019-03" db="EMBL/GenBank/DDBJ databases">
        <title>Draft Genome Sequence of Desulfosporosinus fructosivorans Strain 63.6F, Isolated from Marine Sediment in the Baltic Sea.</title>
        <authorList>
            <person name="Hausmann B."/>
            <person name="Vandieken V."/>
            <person name="Pjevac P."/>
            <person name="Schreck K."/>
            <person name="Herbold C.W."/>
            <person name="Loy A."/>
        </authorList>
    </citation>
    <scope>NUCLEOTIDE SEQUENCE [LARGE SCALE GENOMIC DNA]</scope>
    <source>
        <strain evidence="16 17">63.6F</strain>
    </source>
</reference>
<evidence type="ECO:0000256" key="9">
    <source>
        <dbReference type="ARBA" id="ARBA00022840"/>
    </source>
</evidence>
<dbReference type="SUPFAM" id="SSF52540">
    <property type="entry name" value="P-loop containing nucleoside triphosphate hydrolases"/>
    <property type="match status" value="1"/>
</dbReference>
<evidence type="ECO:0000256" key="11">
    <source>
        <dbReference type="ARBA" id="ARBA00023014"/>
    </source>
</evidence>
<comment type="subunit">
    <text evidence="14">Heterodimer of AddA and AddB.</text>
</comment>
<gene>
    <name evidence="14 16" type="primary">addB</name>
    <name evidence="16" type="ORF">E4K67_21315</name>
</gene>
<dbReference type="GO" id="GO:0051539">
    <property type="term" value="F:4 iron, 4 sulfur cluster binding"/>
    <property type="evidence" value="ECO:0007669"/>
    <property type="project" value="UniProtKB-KW"/>
</dbReference>
<dbReference type="GO" id="GO:0003690">
    <property type="term" value="F:double-stranded DNA binding"/>
    <property type="evidence" value="ECO:0007669"/>
    <property type="project" value="UniProtKB-UniRule"/>
</dbReference>
<keyword evidence="8 14" id="KW-0269">Exonuclease</keyword>
<dbReference type="PROSITE" id="PS51217">
    <property type="entry name" value="UVRD_HELICASE_CTER"/>
    <property type="match status" value="1"/>
</dbReference>
<dbReference type="InterPro" id="IPR014140">
    <property type="entry name" value="DNA_helicase_suAddB"/>
</dbReference>
<evidence type="ECO:0000313" key="17">
    <source>
        <dbReference type="Proteomes" id="UP000298460"/>
    </source>
</evidence>
<dbReference type="Pfam" id="PF12705">
    <property type="entry name" value="PDDEXK_1"/>
    <property type="match status" value="1"/>
</dbReference>
<evidence type="ECO:0000256" key="8">
    <source>
        <dbReference type="ARBA" id="ARBA00022839"/>
    </source>
</evidence>
<keyword evidence="9 14" id="KW-0067">ATP-binding</keyword>
<evidence type="ECO:0000256" key="6">
    <source>
        <dbReference type="ARBA" id="ARBA00022801"/>
    </source>
</evidence>
<dbReference type="AlphaFoldDB" id="A0A4Z0QZZ5"/>
<dbReference type="PANTHER" id="PTHR30591">
    <property type="entry name" value="RECBCD ENZYME SUBUNIT RECC"/>
    <property type="match status" value="1"/>
</dbReference>
<keyword evidence="2 14" id="KW-0540">Nuclease</keyword>
<evidence type="ECO:0000256" key="13">
    <source>
        <dbReference type="ARBA" id="ARBA00023204"/>
    </source>
</evidence>
<evidence type="ECO:0000256" key="2">
    <source>
        <dbReference type="ARBA" id="ARBA00022722"/>
    </source>
</evidence>
<dbReference type="GO" id="GO:0000724">
    <property type="term" value="P:double-strand break repair via homologous recombination"/>
    <property type="evidence" value="ECO:0007669"/>
    <property type="project" value="UniProtKB-UniRule"/>
</dbReference>
<comment type="function">
    <text evidence="14">The heterodimer acts as both an ATP-dependent DNA helicase and an ATP-dependent, dual-direction single-stranded exonuclease. Recognizes the chi site generating a DNA molecule suitable for the initiation of homologous recombination. The AddB subunit has 5' -&gt; 3' nuclease activity but not helicase activity.</text>
</comment>
<dbReference type="OrthoDB" id="9758506at2"/>
<keyword evidence="4 14" id="KW-0547">Nucleotide-binding</keyword>
<protein>
    <recommendedName>
        <fullName evidence="14">ATP-dependent helicase/deoxyribonuclease subunit B</fullName>
        <ecNumber evidence="14">3.1.-.-</ecNumber>
    </recommendedName>
    <alternativeName>
        <fullName evidence="14">ATP-dependent helicase/nuclease subunit AddB</fullName>
    </alternativeName>
</protein>
<comment type="cofactor">
    <cofactor evidence="14">
        <name>[4Fe-4S] cluster</name>
        <dbReference type="ChEBI" id="CHEBI:49883"/>
    </cofactor>
    <text evidence="14">Binds 1 [4Fe-4S] cluster.</text>
</comment>
<dbReference type="InterPro" id="IPR014017">
    <property type="entry name" value="DNA_helicase_UvrD-like_C"/>
</dbReference>
<sequence>MGLRFVFGRAGTGKSTLCLEEIRRELRLKPWGAPLILLVPEQATYQMEVALANTPDLGGSLRAQVLSFRRLGWRVFSETGGGQKVLIGAIGKRMLLRRILLKHRLHLNVFARSATRPGMADLLAQAIGEFKTYRIVPEDLRNVKNTTGLLFDKLQDLAFIYEEFQAALGQGIRDPDDELSVLAEKIPAAPLIHGAQIWVDGFTGFTPQELEVLKIILTTAKEVVITSPLDPGLQADERQLESGTFKVGEELFAGSWQTYQDLQRIASETGTYLHPPTLLENTLRFKHPWLWHLERYFSAYPTVAYEEGQSSAPMTKLSEFPVEESPLGEGIQIFSAVNRRAEVEGVARELRRLARDEGLIWNEMAVMTRDLTSYHELITQVFTAYEIPYFLDHKRSVLHHPLIELILSIPEVAESYWAYEPLFRCLKTDFFPLQRDSIDRMENYVLEHGIHGEGWNKNAPWIYHRQWSLGQNEAQLATEIKFQTELNSSRKTVFDLMAPFIQKIRPSRKADRLTVREVTEALYAFLEKLDVPATLTKWAQRDQEQGELSAAKLHEQIWEAVIQVMDEMVAGLGDECLELEDYALILSSGIEAIELGLIPPGLDQVLVGSLDRSRNPEVRVLFLLGANEGVLPARPASDGVLDEEERKQLEIAGVTLAPKGKAQTYEEQFFIYSALTRATEKLMVCYPLTDEEGKGLVVSPVVTRLMHLFPTLSESFVGNQEDISRISHATSALHAYAEQLRTLRQGEPLSPLWEAIEKWLTQDPTRQNQVKRLQTSLLTQNQEARIQRPLARRLYGKRLKASVSRLEQFAKCPFGHYARYGLKLRERSTYQLSSPDMGEFFHTLLHDFAIKLQEQGLDWGKLTKEESWALVSELAEQLAPSLQHEILLSSARYRYLTHKLKRTVHHAVRVLGEHARRGVFIPIQLEVGFGPTESLPGVNIPLTEGDSLLLCGQIDRVDAAFLDGKVYLRILDYKSRELSLALDSIYYGLNLQLLTYLDVALQGAEVLLNTTTALPSLGTNPENSCSEVTEEIEHVLSRKLPAGFLYFPVLEPQLAEKIPLSSEELEQHRVKAVKVGGYLLANPRVLEAMDSTFSIGHSDLLGLKLKKDGTFTKGANVLTEDEFTLLSNYLHQWFRRTGEDILDGNISLSPYRRGKSTGCQYCAYKPVCHFDPYLTENQYRDLPALKPEEALKRIEKSAEDTRIVSNSPSDSISLPTIKESNKLVLNWLDEKISEDLTIITVKNTTNKTSEIKGGEMT</sequence>
<evidence type="ECO:0000256" key="4">
    <source>
        <dbReference type="ARBA" id="ARBA00022741"/>
    </source>
</evidence>